<keyword evidence="8" id="KW-0028">Amino-acid biosynthesis</keyword>
<organism evidence="9 10">
    <name type="scientific">Tessaracoccus lubricantis</name>
    <dbReference type="NCBI Taxonomy" id="545543"/>
    <lineage>
        <taxon>Bacteria</taxon>
        <taxon>Bacillati</taxon>
        <taxon>Actinomycetota</taxon>
        <taxon>Actinomycetes</taxon>
        <taxon>Propionibacteriales</taxon>
        <taxon>Propionibacteriaceae</taxon>
        <taxon>Tessaracoccus</taxon>
    </lineage>
</organism>
<comment type="pathway">
    <text evidence="2 8">Metabolic intermediate biosynthesis; chorismate biosynthesis; chorismate from D-erythrose 4-phosphate and phosphoenolpyruvate: step 3/7.</text>
</comment>
<protein>
    <recommendedName>
        <fullName evidence="5 8">3-dehydroquinate dehydratase</fullName>
        <shortName evidence="8">3-dehydroquinase</shortName>
        <ecNumber evidence="5 8">4.2.1.10</ecNumber>
    </recommendedName>
    <alternativeName>
        <fullName evidence="8">Type II DHQase</fullName>
    </alternativeName>
</protein>
<evidence type="ECO:0000256" key="8">
    <source>
        <dbReference type="HAMAP-Rule" id="MF_00169"/>
    </source>
</evidence>
<evidence type="ECO:0000256" key="7">
    <source>
        <dbReference type="ARBA" id="ARBA00023239"/>
    </source>
</evidence>
<reference evidence="10" key="1">
    <citation type="journal article" date="2019" name="Int. J. Syst. Evol. Microbiol.">
        <title>The Global Catalogue of Microorganisms (GCM) 10K type strain sequencing project: providing services to taxonomists for standard genome sequencing and annotation.</title>
        <authorList>
            <consortium name="The Broad Institute Genomics Platform"/>
            <consortium name="The Broad Institute Genome Sequencing Center for Infectious Disease"/>
            <person name="Wu L."/>
            <person name="Ma J."/>
        </authorList>
    </citation>
    <scope>NUCLEOTIDE SEQUENCE [LARGE SCALE GENOMIC DNA]</scope>
    <source>
        <strain evidence="10">JCM 19125</strain>
    </source>
</reference>
<keyword evidence="10" id="KW-1185">Reference proteome</keyword>
<feature type="site" description="Transition state stabilizer" evidence="8">
    <location>
        <position position="18"/>
    </location>
</feature>
<feature type="active site" description="Proton acceptor" evidence="8">
    <location>
        <position position="23"/>
    </location>
</feature>
<keyword evidence="6 8" id="KW-0057">Aromatic amino acid biosynthesis</keyword>
<feature type="binding site" evidence="8">
    <location>
        <position position="87"/>
    </location>
    <ligand>
        <name>substrate</name>
    </ligand>
</feature>
<dbReference type="HAMAP" id="MF_00169">
    <property type="entry name" value="AroQ"/>
    <property type="match status" value="1"/>
</dbReference>
<proteinExistence type="inferred from homology"/>
<dbReference type="NCBIfam" id="NF003805">
    <property type="entry name" value="PRK05395.1-2"/>
    <property type="match status" value="1"/>
</dbReference>
<comment type="caution">
    <text evidence="9">The sequence shown here is derived from an EMBL/GenBank/DDBJ whole genome shotgun (WGS) entry which is preliminary data.</text>
</comment>
<dbReference type="PANTHER" id="PTHR21272:SF3">
    <property type="entry name" value="CATABOLIC 3-DEHYDROQUINASE"/>
    <property type="match status" value="1"/>
</dbReference>
<comment type="catalytic activity">
    <reaction evidence="1 8">
        <text>3-dehydroquinate = 3-dehydroshikimate + H2O</text>
        <dbReference type="Rhea" id="RHEA:21096"/>
        <dbReference type="ChEBI" id="CHEBI:15377"/>
        <dbReference type="ChEBI" id="CHEBI:16630"/>
        <dbReference type="ChEBI" id="CHEBI:32364"/>
        <dbReference type="EC" id="4.2.1.10"/>
    </reaction>
</comment>
<dbReference type="NCBIfam" id="NF003807">
    <property type="entry name" value="PRK05395.1-4"/>
    <property type="match status" value="1"/>
</dbReference>
<dbReference type="PANTHER" id="PTHR21272">
    <property type="entry name" value="CATABOLIC 3-DEHYDROQUINASE"/>
    <property type="match status" value="1"/>
</dbReference>
<comment type="similarity">
    <text evidence="3 8">Belongs to the type-II 3-dehydroquinase family.</text>
</comment>
<feature type="binding site" evidence="8">
    <location>
        <begin position="99"/>
        <end position="100"/>
    </location>
    <ligand>
        <name>substrate</name>
    </ligand>
</feature>
<evidence type="ECO:0000256" key="6">
    <source>
        <dbReference type="ARBA" id="ARBA00023141"/>
    </source>
</evidence>
<evidence type="ECO:0000256" key="2">
    <source>
        <dbReference type="ARBA" id="ARBA00004902"/>
    </source>
</evidence>
<feature type="active site" description="Proton donor" evidence="8">
    <location>
        <position position="98"/>
    </location>
</feature>
<gene>
    <name evidence="8 9" type="primary">aroQ</name>
    <name evidence="9" type="ORF">GCM10025789_16580</name>
</gene>
<dbReference type="PIRSF" id="PIRSF001399">
    <property type="entry name" value="DHquinase_II"/>
    <property type="match status" value="1"/>
</dbReference>
<evidence type="ECO:0000256" key="1">
    <source>
        <dbReference type="ARBA" id="ARBA00001864"/>
    </source>
</evidence>
<dbReference type="RefSeq" id="WP_345581770.1">
    <property type="nucleotide sequence ID" value="NZ_BAABLV010000026.1"/>
</dbReference>
<dbReference type="SUPFAM" id="SSF52304">
    <property type="entry name" value="Type II 3-dehydroquinate dehydratase"/>
    <property type="match status" value="1"/>
</dbReference>
<evidence type="ECO:0000313" key="10">
    <source>
        <dbReference type="Proteomes" id="UP001501521"/>
    </source>
</evidence>
<feature type="binding site" evidence="8">
    <location>
        <position position="109"/>
    </location>
    <ligand>
        <name>substrate</name>
    </ligand>
</feature>
<dbReference type="InterPro" id="IPR001874">
    <property type="entry name" value="DHquinase_II"/>
</dbReference>
<feature type="binding site" evidence="8">
    <location>
        <position position="74"/>
    </location>
    <ligand>
        <name>substrate</name>
    </ligand>
</feature>
<evidence type="ECO:0000256" key="3">
    <source>
        <dbReference type="ARBA" id="ARBA00011037"/>
    </source>
</evidence>
<dbReference type="InterPro" id="IPR036441">
    <property type="entry name" value="DHquinase_II_sf"/>
</dbReference>
<comment type="subunit">
    <text evidence="4 8">Homododecamer.</text>
</comment>
<accession>A0ABP9FEC1</accession>
<dbReference type="EC" id="4.2.1.10" evidence="5 8"/>
<evidence type="ECO:0000256" key="4">
    <source>
        <dbReference type="ARBA" id="ARBA00011193"/>
    </source>
</evidence>
<dbReference type="Pfam" id="PF01220">
    <property type="entry name" value="DHquinase_II"/>
    <property type="match status" value="1"/>
</dbReference>
<evidence type="ECO:0000313" key="9">
    <source>
        <dbReference type="EMBL" id="GAA4899138.1"/>
    </source>
</evidence>
<name>A0ABP9FEC1_9ACTN</name>
<dbReference type="Proteomes" id="UP001501521">
    <property type="component" value="Unassembled WGS sequence"/>
</dbReference>
<dbReference type="EMBL" id="BAABLV010000026">
    <property type="protein sequence ID" value="GAA4899138.1"/>
    <property type="molecule type" value="Genomic_DNA"/>
</dbReference>
<dbReference type="PROSITE" id="PS01029">
    <property type="entry name" value="DEHYDROQUINASE_II"/>
    <property type="match status" value="1"/>
</dbReference>
<evidence type="ECO:0000256" key="5">
    <source>
        <dbReference type="ARBA" id="ARBA00012060"/>
    </source>
</evidence>
<dbReference type="Gene3D" id="3.40.50.9100">
    <property type="entry name" value="Dehydroquinase, class II"/>
    <property type="match status" value="1"/>
</dbReference>
<feature type="binding site" evidence="8">
    <location>
        <position position="80"/>
    </location>
    <ligand>
        <name>substrate</name>
    </ligand>
</feature>
<comment type="function">
    <text evidence="8">Catalyzes a trans-dehydration via an enolate intermediate.</text>
</comment>
<dbReference type="CDD" id="cd00466">
    <property type="entry name" value="DHQase_II"/>
    <property type="match status" value="1"/>
</dbReference>
<sequence>MRKVLVLNGPNLGRLGTRQPEIYGGVTYAGLAGHLVETGRGMGLDVDVRQTEHEGQMIEWLHEAADGGVPVVLNAGAWTHYSYAVADAAALTTYVEVHISNVHAREEFRQHSVLSAKAAGIIIGCGVGGYDLALAHVASLTD</sequence>
<dbReference type="InterPro" id="IPR018509">
    <property type="entry name" value="DHquinase_II_CS"/>
</dbReference>
<keyword evidence="7 8" id="KW-0456">Lyase</keyword>